<evidence type="ECO:0000256" key="5">
    <source>
        <dbReference type="ARBA" id="ARBA00022840"/>
    </source>
</evidence>
<dbReference type="SUPFAM" id="SSF48403">
    <property type="entry name" value="Ankyrin repeat"/>
    <property type="match status" value="1"/>
</dbReference>
<dbReference type="CDD" id="cd17917">
    <property type="entry name" value="DEXHc_RHA-like"/>
    <property type="match status" value="1"/>
</dbReference>
<feature type="domain" description="Helicase C-terminal" evidence="12">
    <location>
        <begin position="676"/>
        <end position="850"/>
    </location>
</feature>
<dbReference type="InterPro" id="IPR027417">
    <property type="entry name" value="P-loop_NTPase"/>
</dbReference>
<dbReference type="Gene3D" id="1.20.120.1080">
    <property type="match status" value="1"/>
</dbReference>
<dbReference type="SMART" id="SM00847">
    <property type="entry name" value="HA2"/>
    <property type="match status" value="1"/>
</dbReference>
<evidence type="ECO:0000256" key="1">
    <source>
        <dbReference type="ARBA" id="ARBA00012552"/>
    </source>
</evidence>
<dbReference type="EC" id="3.6.4.13" evidence="1"/>
<feature type="compositionally biased region" description="Basic residues" evidence="9">
    <location>
        <begin position="1304"/>
        <end position="1313"/>
    </location>
</feature>
<evidence type="ECO:0000259" key="11">
    <source>
        <dbReference type="PROSITE" id="PS51192"/>
    </source>
</evidence>
<dbReference type="SMART" id="SM00490">
    <property type="entry name" value="HELICc"/>
    <property type="match status" value="1"/>
</dbReference>
<comment type="caution">
    <text evidence="13">The sequence shown here is derived from an EMBL/GenBank/DDBJ whole genome shotgun (WGS) entry which is preliminary data.</text>
</comment>
<comment type="catalytic activity">
    <reaction evidence="7">
        <text>ATP + H2O = ADP + phosphate + H(+)</text>
        <dbReference type="Rhea" id="RHEA:13065"/>
        <dbReference type="ChEBI" id="CHEBI:15377"/>
        <dbReference type="ChEBI" id="CHEBI:15378"/>
        <dbReference type="ChEBI" id="CHEBI:30616"/>
        <dbReference type="ChEBI" id="CHEBI:43474"/>
        <dbReference type="ChEBI" id="CHEBI:456216"/>
        <dbReference type="EC" id="3.6.4.13"/>
    </reaction>
</comment>
<dbReference type="Pfam" id="PF21010">
    <property type="entry name" value="HA2_C"/>
    <property type="match status" value="1"/>
</dbReference>
<feature type="compositionally biased region" description="Polar residues" evidence="9">
    <location>
        <begin position="1289"/>
        <end position="1301"/>
    </location>
</feature>
<dbReference type="Gene3D" id="3.30.1370.50">
    <property type="entry name" value="R3H-like domain"/>
    <property type="match status" value="1"/>
</dbReference>
<dbReference type="SUPFAM" id="SSF52540">
    <property type="entry name" value="P-loop containing nucleoside triphosphate hydrolases"/>
    <property type="match status" value="2"/>
</dbReference>
<evidence type="ECO:0000256" key="6">
    <source>
        <dbReference type="ARBA" id="ARBA00022884"/>
    </source>
</evidence>
<dbReference type="FunFam" id="3.40.50.300:FF:000860">
    <property type="entry name" value="DExH-box ATP-dependent RNA helicase DExH6"/>
    <property type="match status" value="1"/>
</dbReference>
<proteinExistence type="inferred from homology"/>
<dbReference type="PROSITE" id="PS51194">
    <property type="entry name" value="HELICASE_CTER"/>
    <property type="match status" value="1"/>
</dbReference>
<feature type="compositionally biased region" description="Acidic residues" evidence="9">
    <location>
        <begin position="1129"/>
        <end position="1152"/>
    </location>
</feature>
<evidence type="ECO:0000256" key="9">
    <source>
        <dbReference type="SAM" id="MobiDB-lite"/>
    </source>
</evidence>
<evidence type="ECO:0000259" key="12">
    <source>
        <dbReference type="PROSITE" id="PS51194"/>
    </source>
</evidence>
<feature type="compositionally biased region" description="Basic residues" evidence="9">
    <location>
        <begin position="126"/>
        <end position="140"/>
    </location>
</feature>
<dbReference type="InterPro" id="IPR011709">
    <property type="entry name" value="DEAD-box_helicase_OB_fold"/>
</dbReference>
<evidence type="ECO:0000256" key="2">
    <source>
        <dbReference type="ARBA" id="ARBA00022741"/>
    </source>
</evidence>
<dbReference type="SMART" id="SM00487">
    <property type="entry name" value="DEXDc"/>
    <property type="match status" value="1"/>
</dbReference>
<dbReference type="Pfam" id="PF07717">
    <property type="entry name" value="OB_NTP_bind"/>
    <property type="match status" value="1"/>
</dbReference>
<evidence type="ECO:0000313" key="14">
    <source>
        <dbReference type="Proteomes" id="UP001229421"/>
    </source>
</evidence>
<dbReference type="PROSITE" id="PS51061">
    <property type="entry name" value="R3H"/>
    <property type="match status" value="1"/>
</dbReference>
<evidence type="ECO:0000259" key="10">
    <source>
        <dbReference type="PROSITE" id="PS51061"/>
    </source>
</evidence>
<reference evidence="13" key="1">
    <citation type="journal article" date="2023" name="bioRxiv">
        <title>Improved chromosome-level genome assembly for marigold (Tagetes erecta).</title>
        <authorList>
            <person name="Jiang F."/>
            <person name="Yuan L."/>
            <person name="Wang S."/>
            <person name="Wang H."/>
            <person name="Xu D."/>
            <person name="Wang A."/>
            <person name="Fan W."/>
        </authorList>
    </citation>
    <scope>NUCLEOTIDE SEQUENCE</scope>
    <source>
        <strain evidence="13">WSJ</strain>
        <tissue evidence="13">Leaf</tissue>
    </source>
</reference>
<dbReference type="GO" id="GO:0003724">
    <property type="term" value="F:RNA helicase activity"/>
    <property type="evidence" value="ECO:0007669"/>
    <property type="project" value="UniProtKB-EC"/>
</dbReference>
<feature type="domain" description="Helicase ATP-binding" evidence="11">
    <location>
        <begin position="323"/>
        <end position="503"/>
    </location>
</feature>
<gene>
    <name evidence="13" type="ORF">QVD17_40827</name>
</gene>
<keyword evidence="4" id="KW-0347">Helicase</keyword>
<dbReference type="Proteomes" id="UP001229421">
    <property type="component" value="Unassembled WGS sequence"/>
</dbReference>
<dbReference type="PROSITE" id="PS51192">
    <property type="entry name" value="HELICASE_ATP_BIND_1"/>
    <property type="match status" value="1"/>
</dbReference>
<dbReference type="EMBL" id="JAUHHV010000011">
    <property type="protein sequence ID" value="KAK1408784.1"/>
    <property type="molecule type" value="Genomic_DNA"/>
</dbReference>
<dbReference type="Gene3D" id="3.40.50.300">
    <property type="entry name" value="P-loop containing nucleotide triphosphate hydrolases"/>
    <property type="match status" value="2"/>
</dbReference>
<feature type="region of interest" description="Disordered" evidence="9">
    <location>
        <begin position="1129"/>
        <end position="1161"/>
    </location>
</feature>
<evidence type="ECO:0000313" key="13">
    <source>
        <dbReference type="EMBL" id="KAK1408784.1"/>
    </source>
</evidence>
<keyword evidence="3" id="KW-0378">Hydrolase</keyword>
<dbReference type="InterPro" id="IPR007502">
    <property type="entry name" value="Helicase-assoc_dom"/>
</dbReference>
<dbReference type="GO" id="GO:0005524">
    <property type="term" value="F:ATP binding"/>
    <property type="evidence" value="ECO:0007669"/>
    <property type="project" value="UniProtKB-KW"/>
</dbReference>
<keyword evidence="6" id="KW-0694">RNA-binding</keyword>
<evidence type="ECO:0000256" key="8">
    <source>
        <dbReference type="ARBA" id="ARBA00060772"/>
    </source>
</evidence>
<dbReference type="Pfam" id="PF00271">
    <property type="entry name" value="Helicase_C"/>
    <property type="match status" value="1"/>
</dbReference>
<dbReference type="InterPro" id="IPR036867">
    <property type="entry name" value="R3H_dom_sf"/>
</dbReference>
<dbReference type="Pfam" id="PF00270">
    <property type="entry name" value="DEAD"/>
    <property type="match status" value="1"/>
</dbReference>
<dbReference type="InterPro" id="IPR011545">
    <property type="entry name" value="DEAD/DEAH_box_helicase_dom"/>
</dbReference>
<evidence type="ECO:0000256" key="3">
    <source>
        <dbReference type="ARBA" id="ARBA00022801"/>
    </source>
</evidence>
<dbReference type="InterPro" id="IPR001374">
    <property type="entry name" value="R3H_dom"/>
</dbReference>
<organism evidence="13 14">
    <name type="scientific">Tagetes erecta</name>
    <name type="common">African marigold</name>
    <dbReference type="NCBI Taxonomy" id="13708"/>
    <lineage>
        <taxon>Eukaryota</taxon>
        <taxon>Viridiplantae</taxon>
        <taxon>Streptophyta</taxon>
        <taxon>Embryophyta</taxon>
        <taxon>Tracheophyta</taxon>
        <taxon>Spermatophyta</taxon>
        <taxon>Magnoliopsida</taxon>
        <taxon>eudicotyledons</taxon>
        <taxon>Gunneridae</taxon>
        <taxon>Pentapetalae</taxon>
        <taxon>asterids</taxon>
        <taxon>campanulids</taxon>
        <taxon>Asterales</taxon>
        <taxon>Asteraceae</taxon>
        <taxon>Asteroideae</taxon>
        <taxon>Heliantheae alliance</taxon>
        <taxon>Tageteae</taxon>
        <taxon>Tagetes</taxon>
    </lineage>
</organism>
<keyword evidence="2" id="KW-0547">Nucleotide-binding</keyword>
<dbReference type="Gene3D" id="1.25.40.20">
    <property type="entry name" value="Ankyrin repeat-containing domain"/>
    <property type="match status" value="1"/>
</dbReference>
<dbReference type="InterPro" id="IPR048333">
    <property type="entry name" value="HA2_WH"/>
</dbReference>
<sequence>MQQVFFVPVSTTRVQIFVEIYLSFDSQVVHLLATKSDSGSCRPRCKAVAPDILGYSSLVWKQTGPVSEPNRVSNVQNKYPNASNQPAISPPHIHSPQIAATSRISYIQQTHHHHSNSNKTMSSASKRTRNRRAQKQRQRQRQQTPAVVEVFRINIRRTLEEFQASNDEVYTFEPNLTNSERAEVHKLSRKMGMTSASSGSKANHSRRVSVYRFQNTPKDTKAKDKLTSFTFSEEGKTVLRDFFSLYPPGDPGEVEKIVGTSSKNTDNIRRKTDDILSKPLIKKAEIEKKFQSLVARMQSDLKLKQITEDRSKLPIASFKDTITSTIESNQVVLISGETGCGKTTQVPQYLLDYMWSKGEACKIVCTQPRRISAISVAERISFERGEIIGESVGYKIRLERKGGRHSSIVFCTNGVLLRVLVKAGNSRAGKVKSAKMVKEAFPDITHIIVDEIHERDRFSDFMLAIIRDMLPLYPHLRVILMSATLDAERFSQYFGGCPIIRVPGFTYDVKKFYLEDVLLLLKSKPTEVCHHDSISKVNIDENSELTDDYKLALDEAIDIAWSSDEMDSLLEIVSIGEGLNVLNYQHSATGVTPLMVFARKGRVGDMCMLLSLGVNCHLKDNEGKTALSWAEQENQKETSEILRKHLNTTSVDPKEEKLLLDRYLQNVDPELIDVILIEQLLRKICTESEKGAVLIFLPGWDVINKARDKLSSSSFFKNTSKFLILALHSMVPSSEQKKVFKRPPDGCRKIILSTNIAETAVTIDDVVYVIDSGRMKEKSYDPYNKVSTLQSSWISKASAKQREGRAGRCQAGVCYHLYSKLRAASLLEFQVPEIKRTPLEELCLQVKLLDPSCKVEEFLKKTLDPPVSEAIQNAIIVLQDIGALSPDEELTELGEKLGSIPVHPLTSKMLLFAISMNCLDPALTLACANDYRDPFTLPMLPNAKKKANAARCELASLYSSHGDQLAVIAAFECWKNAKQRGQDARFCSQYFVSGSVMNMLSGMRKQLQHELYRNGFIPENSSRFSENSQDVGIIHAVLVAGLYPMVGRLYPPRKNGKRIIENANGDKVRLHPHSINSRLEFKKKDDNFLVIYDEITRDDGGLNIKNCNIVGPLPLLLLATEIAVAPLDAADDDDSEDDDNETNYEGSDEEGNDERRDDKIMSNPENSVKVIADRWLYFKSTALDAAQIYCLRERLFAAIMFKITHPGKDLPELLAASIYAIAKVLSYDGLSGINEPPESVDSLTSMVRETDINQSWTVKDPSSFLCSLFSNDSQHYSQKHGMGFKHQSAPKNQYQNQGNGSNAAKKRNRGNRR</sequence>
<name>A0AAD8NGC8_TARER</name>
<dbReference type="PANTHER" id="PTHR18934">
    <property type="entry name" value="ATP-DEPENDENT RNA HELICASE"/>
    <property type="match status" value="1"/>
</dbReference>
<dbReference type="InterPro" id="IPR014001">
    <property type="entry name" value="Helicase_ATP-bd"/>
</dbReference>
<keyword evidence="14" id="KW-1185">Reference proteome</keyword>
<dbReference type="FunFam" id="3.40.50.300:FF:000526">
    <property type="entry name" value="DExH-box ATP-dependent RNA helicase DExH3"/>
    <property type="match status" value="1"/>
</dbReference>
<comment type="similarity">
    <text evidence="8">Belongs to the DExH box helicase family.</text>
</comment>
<dbReference type="InterPro" id="IPR036770">
    <property type="entry name" value="Ankyrin_rpt-contain_sf"/>
</dbReference>
<evidence type="ECO:0000256" key="4">
    <source>
        <dbReference type="ARBA" id="ARBA00022806"/>
    </source>
</evidence>
<dbReference type="GO" id="GO:0003723">
    <property type="term" value="F:RNA binding"/>
    <property type="evidence" value="ECO:0007669"/>
    <property type="project" value="UniProtKB-KW"/>
</dbReference>
<dbReference type="PANTHER" id="PTHR18934:SF213">
    <property type="entry name" value="3'-5' RNA HELICASE YTHDC2"/>
    <property type="match status" value="1"/>
</dbReference>
<feature type="region of interest" description="Disordered" evidence="9">
    <location>
        <begin position="1278"/>
        <end position="1313"/>
    </location>
</feature>
<dbReference type="SUPFAM" id="SSF82708">
    <property type="entry name" value="R3H domain"/>
    <property type="match status" value="1"/>
</dbReference>
<dbReference type="CDD" id="cd18791">
    <property type="entry name" value="SF2_C_RHA"/>
    <property type="match status" value="1"/>
</dbReference>
<accession>A0AAD8NGC8</accession>
<dbReference type="Pfam" id="PF04408">
    <property type="entry name" value="WHD_HA2"/>
    <property type="match status" value="1"/>
</dbReference>
<dbReference type="InterPro" id="IPR001650">
    <property type="entry name" value="Helicase_C-like"/>
</dbReference>
<evidence type="ECO:0000256" key="7">
    <source>
        <dbReference type="ARBA" id="ARBA00047984"/>
    </source>
</evidence>
<protein>
    <recommendedName>
        <fullName evidence="1">RNA helicase</fullName>
        <ecNumber evidence="1">3.6.4.13</ecNumber>
    </recommendedName>
</protein>
<dbReference type="FunFam" id="1.20.120.1080:FF:000011">
    <property type="entry name" value="DExH-box ATP-dependent RNA helicase DExH6"/>
    <property type="match status" value="1"/>
</dbReference>
<feature type="domain" description="R3H" evidence="10">
    <location>
        <begin position="149"/>
        <end position="212"/>
    </location>
</feature>
<feature type="region of interest" description="Disordered" evidence="9">
    <location>
        <begin position="107"/>
        <end position="145"/>
    </location>
</feature>
<dbReference type="Pfam" id="PF01424">
    <property type="entry name" value="R3H"/>
    <property type="match status" value="1"/>
</dbReference>
<dbReference type="GO" id="GO:0016787">
    <property type="term" value="F:hydrolase activity"/>
    <property type="evidence" value="ECO:0007669"/>
    <property type="project" value="UniProtKB-KW"/>
</dbReference>
<keyword evidence="5" id="KW-0067">ATP-binding</keyword>